<reference evidence="2 3" key="1">
    <citation type="journal article" date="2018" name="New Phytol.">
        <title>Phylogenomics of Endogonaceae and evolution of mycorrhizas within Mucoromycota.</title>
        <authorList>
            <person name="Chang Y."/>
            <person name="Desiro A."/>
            <person name="Na H."/>
            <person name="Sandor L."/>
            <person name="Lipzen A."/>
            <person name="Clum A."/>
            <person name="Barry K."/>
            <person name="Grigoriev I.V."/>
            <person name="Martin F.M."/>
            <person name="Stajich J.E."/>
            <person name="Smith M.E."/>
            <person name="Bonito G."/>
            <person name="Spatafora J.W."/>
        </authorList>
    </citation>
    <scope>NUCLEOTIDE SEQUENCE [LARGE SCALE GENOMIC DNA]</scope>
    <source>
        <strain evidence="2 3">AD002</strain>
    </source>
</reference>
<feature type="compositionally biased region" description="Basic and acidic residues" evidence="1">
    <location>
        <begin position="122"/>
        <end position="131"/>
    </location>
</feature>
<evidence type="ECO:0000313" key="3">
    <source>
        <dbReference type="Proteomes" id="UP000274822"/>
    </source>
</evidence>
<comment type="caution">
    <text evidence="2">The sequence shown here is derived from an EMBL/GenBank/DDBJ whole genome shotgun (WGS) entry which is preliminary data.</text>
</comment>
<proteinExistence type="predicted"/>
<protein>
    <submittedName>
        <fullName evidence="2">Uncharacterized protein</fullName>
    </submittedName>
</protein>
<evidence type="ECO:0000256" key="1">
    <source>
        <dbReference type="SAM" id="MobiDB-lite"/>
    </source>
</evidence>
<sequence length="131" mass="14563">MGGTERHARTKVRNLTTYPVFTTLSPLAPLHSLRTRLPFHELYSPPRRQPFFPSAIAKPHTSFPASRQNPLSDRAAARSQQRLAALLAPQCRRHPAPPLHPQAQQAVLPDPGLPGLRPLHRPARDFPSRAG</sequence>
<dbReference type="EMBL" id="RBNJ01001999">
    <property type="protein sequence ID" value="RUS32521.1"/>
    <property type="molecule type" value="Genomic_DNA"/>
</dbReference>
<gene>
    <name evidence="2" type="ORF">BC938DRAFT_475180</name>
</gene>
<keyword evidence="3" id="KW-1185">Reference proteome</keyword>
<dbReference type="Proteomes" id="UP000274822">
    <property type="component" value="Unassembled WGS sequence"/>
</dbReference>
<feature type="region of interest" description="Disordered" evidence="1">
    <location>
        <begin position="50"/>
        <end position="131"/>
    </location>
</feature>
<feature type="compositionally biased region" description="Low complexity" evidence="1">
    <location>
        <begin position="101"/>
        <end position="117"/>
    </location>
</feature>
<evidence type="ECO:0000313" key="2">
    <source>
        <dbReference type="EMBL" id="RUS32521.1"/>
    </source>
</evidence>
<name>A0A433QRZ1_9FUNG</name>
<accession>A0A433QRZ1</accession>
<dbReference type="AlphaFoldDB" id="A0A433QRZ1"/>
<organism evidence="2 3">
    <name type="scientific">Jimgerdemannia flammicorona</name>
    <dbReference type="NCBI Taxonomy" id="994334"/>
    <lineage>
        <taxon>Eukaryota</taxon>
        <taxon>Fungi</taxon>
        <taxon>Fungi incertae sedis</taxon>
        <taxon>Mucoromycota</taxon>
        <taxon>Mucoromycotina</taxon>
        <taxon>Endogonomycetes</taxon>
        <taxon>Endogonales</taxon>
        <taxon>Endogonaceae</taxon>
        <taxon>Jimgerdemannia</taxon>
    </lineage>
</organism>
<feature type="compositionally biased region" description="Low complexity" evidence="1">
    <location>
        <begin position="77"/>
        <end position="90"/>
    </location>
</feature>